<proteinExistence type="predicted"/>
<accession>A0A5C8PUN3</accession>
<sequence length="290" mass="33202">MGEAAATLQSDSVLESFVEDCAAIWRSWLQDGSPGSAASRKQRRERRFRATVGRLTTFMVRPSVEFATSGGWGAFNWTRWKLRINQCYTGQDAIRYNDFVELCSTVYHETRHAEQFYRIAQGLAAGNLRLPDARAVEVTQRLPAWGAIKSCVVTSCMDAIDDDPRYLTATQRAHLIADRMRIPLAVAQHADRQRDGFACYLQSATPAWFRRLPLDEVNDWLRATYGQRFSESGAWMQRSPGVYRGHRNRPEENDARSLEELVQAALYRRIGHDTPRNRRKRRTDIVLFGA</sequence>
<comment type="caution">
    <text evidence="1">The sequence shown here is derived from an EMBL/GenBank/DDBJ whole genome shotgun (WGS) entry which is preliminary data.</text>
</comment>
<dbReference type="AlphaFoldDB" id="A0A5C8PUN3"/>
<dbReference type="Proteomes" id="UP000321638">
    <property type="component" value="Unassembled WGS sequence"/>
</dbReference>
<dbReference type="RefSeq" id="WP_147845383.1">
    <property type="nucleotide sequence ID" value="NZ_VDUZ01000002.1"/>
</dbReference>
<organism evidence="1 2">
    <name type="scientific">Vineibacter terrae</name>
    <dbReference type="NCBI Taxonomy" id="2586908"/>
    <lineage>
        <taxon>Bacteria</taxon>
        <taxon>Pseudomonadati</taxon>
        <taxon>Pseudomonadota</taxon>
        <taxon>Alphaproteobacteria</taxon>
        <taxon>Hyphomicrobiales</taxon>
        <taxon>Vineibacter</taxon>
    </lineage>
</organism>
<dbReference type="OrthoDB" id="5723378at2"/>
<keyword evidence="2" id="KW-1185">Reference proteome</keyword>
<dbReference type="EMBL" id="VDUZ01000002">
    <property type="protein sequence ID" value="TXL82028.1"/>
    <property type="molecule type" value="Genomic_DNA"/>
</dbReference>
<protein>
    <submittedName>
        <fullName evidence="1">Uncharacterized protein</fullName>
    </submittedName>
</protein>
<evidence type="ECO:0000313" key="2">
    <source>
        <dbReference type="Proteomes" id="UP000321638"/>
    </source>
</evidence>
<gene>
    <name evidence="1" type="ORF">FHP25_02900</name>
</gene>
<reference evidence="1 2" key="1">
    <citation type="submission" date="2019-06" db="EMBL/GenBank/DDBJ databases">
        <title>New taxonomy in bacterial strain CC-CFT640, isolated from vineyard.</title>
        <authorList>
            <person name="Lin S.-Y."/>
            <person name="Tsai C.-F."/>
            <person name="Young C.-C."/>
        </authorList>
    </citation>
    <scope>NUCLEOTIDE SEQUENCE [LARGE SCALE GENOMIC DNA]</scope>
    <source>
        <strain evidence="1 2">CC-CFT640</strain>
    </source>
</reference>
<evidence type="ECO:0000313" key="1">
    <source>
        <dbReference type="EMBL" id="TXL82028.1"/>
    </source>
</evidence>
<name>A0A5C8PUN3_9HYPH</name>